<gene>
    <name evidence="1" type="ORF">PMIN01_12873</name>
</gene>
<name>A0A9P6G5Q2_9PLEO</name>
<dbReference type="EMBL" id="WJXW01000017">
    <property type="protein sequence ID" value="KAF9729183.1"/>
    <property type="molecule type" value="Genomic_DNA"/>
</dbReference>
<comment type="caution">
    <text evidence="1">The sequence shown here is derived from an EMBL/GenBank/DDBJ whole genome shotgun (WGS) entry which is preliminary data.</text>
</comment>
<sequence length="161" mass="17777">MSCWCCAERPATKVVNTAASGNSAEAVDLCGRLVQNRTCSFRQGEEAIGPCVHCELAVEVLAYRTKGMRKYPIGLCVPSYRRCRTIINHPPRYESYCRTPVDCCCAAHDAHLQPIVCGGCTNPCDKYNHPSLHLPNPYRRRYTNRSHSASSTSSIPAKASL</sequence>
<proteinExistence type="predicted"/>
<organism evidence="1 2">
    <name type="scientific">Paraphaeosphaeria minitans</name>
    <dbReference type="NCBI Taxonomy" id="565426"/>
    <lineage>
        <taxon>Eukaryota</taxon>
        <taxon>Fungi</taxon>
        <taxon>Dikarya</taxon>
        <taxon>Ascomycota</taxon>
        <taxon>Pezizomycotina</taxon>
        <taxon>Dothideomycetes</taxon>
        <taxon>Pleosporomycetidae</taxon>
        <taxon>Pleosporales</taxon>
        <taxon>Massarineae</taxon>
        <taxon>Didymosphaeriaceae</taxon>
        <taxon>Paraphaeosphaeria</taxon>
    </lineage>
</organism>
<dbReference type="AlphaFoldDB" id="A0A9P6G5Q2"/>
<reference evidence="1" key="1">
    <citation type="journal article" date="2020" name="Mol. Plant Microbe Interact.">
        <title>Genome Sequence of the Biocontrol Agent Coniothyrium minitans strain Conio (IMI 134523).</title>
        <authorList>
            <person name="Patel D."/>
            <person name="Shittu T.A."/>
            <person name="Baroncelli R."/>
            <person name="Muthumeenakshi S."/>
            <person name="Osborne T.H."/>
            <person name="Janganan T.K."/>
            <person name="Sreenivasaprasad S."/>
        </authorList>
    </citation>
    <scope>NUCLEOTIDE SEQUENCE</scope>
    <source>
        <strain evidence="1">Conio</strain>
    </source>
</reference>
<accession>A0A9P6G5Q2</accession>
<protein>
    <submittedName>
        <fullName evidence="1">Uncharacterized protein</fullName>
    </submittedName>
</protein>
<evidence type="ECO:0000313" key="2">
    <source>
        <dbReference type="Proteomes" id="UP000756921"/>
    </source>
</evidence>
<dbReference type="Proteomes" id="UP000756921">
    <property type="component" value="Unassembled WGS sequence"/>
</dbReference>
<keyword evidence="2" id="KW-1185">Reference proteome</keyword>
<evidence type="ECO:0000313" key="1">
    <source>
        <dbReference type="EMBL" id="KAF9729183.1"/>
    </source>
</evidence>